<dbReference type="RefSeq" id="WP_037300003.1">
    <property type="nucleotide sequence ID" value="NZ_ATAX01000028.1"/>
</dbReference>
<comment type="caution">
    <text evidence="1">The sequence shown here is derived from an EMBL/GenBank/DDBJ whole genome shotgun (WGS) entry which is preliminary data.</text>
</comment>
<protein>
    <submittedName>
        <fullName evidence="1">Uncharacterized protein</fullName>
    </submittedName>
</protein>
<dbReference type="PATRIC" id="fig|1341157.4.peg.2362"/>
<dbReference type="AlphaFoldDB" id="W7UCT2"/>
<dbReference type="EMBL" id="ATAX01000028">
    <property type="protein sequence ID" value="EWM52886.1"/>
    <property type="molecule type" value="Genomic_DNA"/>
</dbReference>
<proteinExistence type="predicted"/>
<accession>W7UCT2</accession>
<keyword evidence="2" id="KW-1185">Reference proteome</keyword>
<reference evidence="1 2" key="1">
    <citation type="journal article" date="2014" name="PLoS ONE">
        <title>Rumen cellulosomics: divergent fiber-degrading strategies revealed by comparative genome-wide analysis of six ruminococcal strains.</title>
        <authorList>
            <person name="Dassa B."/>
            <person name="Borovok I."/>
            <person name="Ruimy-Israeli V."/>
            <person name="Lamed R."/>
            <person name="Flint H.J."/>
            <person name="Duncan S.H."/>
            <person name="Henrissat B."/>
            <person name="Coutinho P."/>
            <person name="Morrison M."/>
            <person name="Mosoni P."/>
            <person name="Yeoman C.J."/>
            <person name="White B.A."/>
            <person name="Bayer E.A."/>
        </authorList>
    </citation>
    <scope>NUCLEOTIDE SEQUENCE [LARGE SCALE GENOMIC DNA]</scope>
    <source>
        <strain evidence="1 2">007c</strain>
    </source>
</reference>
<evidence type="ECO:0000313" key="1">
    <source>
        <dbReference type="EMBL" id="EWM52886.1"/>
    </source>
</evidence>
<name>W7UCT2_RUMFL</name>
<dbReference type="OrthoDB" id="1822454at2"/>
<sequence length="89" mass="9960">MAGMILDTVRGGYDKKDVLAKADAYNSLILLIEDGRISDAVINAELEKIKRMPLRKAKVLFLPGSGFSIPQTEKYFSDLEKEAKKKIML</sequence>
<gene>
    <name evidence="1" type="ORF">RF007C_14835</name>
</gene>
<organism evidence="1 2">
    <name type="scientific">Ruminococcus flavefaciens 007c</name>
    <dbReference type="NCBI Taxonomy" id="1341157"/>
    <lineage>
        <taxon>Bacteria</taxon>
        <taxon>Bacillati</taxon>
        <taxon>Bacillota</taxon>
        <taxon>Clostridia</taxon>
        <taxon>Eubacteriales</taxon>
        <taxon>Oscillospiraceae</taxon>
        <taxon>Ruminococcus</taxon>
    </lineage>
</organism>
<evidence type="ECO:0000313" key="2">
    <source>
        <dbReference type="Proteomes" id="UP000019365"/>
    </source>
</evidence>
<dbReference type="Proteomes" id="UP000019365">
    <property type="component" value="Unassembled WGS sequence"/>
</dbReference>